<dbReference type="PANTHER" id="PTHR11228">
    <property type="entry name" value="RADICAL SAM DOMAIN PROTEIN"/>
    <property type="match status" value="1"/>
</dbReference>
<dbReference type="SFLD" id="SFLDS00029">
    <property type="entry name" value="Radical_SAM"/>
    <property type="match status" value="1"/>
</dbReference>
<dbReference type="PANTHER" id="PTHR11228:SF34">
    <property type="entry name" value="TUNGSTEN-CONTAINING ALDEHYDE FERREDOXIN OXIDOREDUCTASE COFACTOR MODIFYING PROTEIN"/>
    <property type="match status" value="1"/>
</dbReference>
<dbReference type="InterPro" id="IPR058240">
    <property type="entry name" value="rSAM_sf"/>
</dbReference>
<dbReference type="GO" id="GO:0046872">
    <property type="term" value="F:metal ion binding"/>
    <property type="evidence" value="ECO:0007669"/>
    <property type="project" value="UniProtKB-KW"/>
</dbReference>
<name>A0A7C5ETT1_9BACT</name>
<evidence type="ECO:0000256" key="1">
    <source>
        <dbReference type="ARBA" id="ARBA00001966"/>
    </source>
</evidence>
<dbReference type="AlphaFoldDB" id="A0A7C5ETT1"/>
<sequence>MNFWPWFFRFPHHFHWLQVEVTTYCQAACLYCPHTVYRDRWESRHLDLAIFKRLLPELHRVHLVYLQGWGEPFLHPDFFTLVSLAKRAGCQVGTTTNGMLLDVDLLSRLVDQEVNVVAFSLAGVGESNDAVRRGTRFALVLEALRQLQDLKMRKGAVLPKVHVAYMLLRSGLADLPRLPSALAGLGVSQVVVSTLDFVAAPELARESLRLGPPEEYRDLLARLADLAAQGRRLGLEVFHHLPPLGRERPQCPENIHRSLCVAADGQVAPCVYLNLKVLGGTMMTSLGERRHFRLTFGSLAEKTLPQIWRTPGYRRWRQEVLYGNLPFSCQGCLKLGSAREIP</sequence>
<dbReference type="Gene3D" id="3.20.20.70">
    <property type="entry name" value="Aldolase class I"/>
    <property type="match status" value="2"/>
</dbReference>
<accession>A0A7C5ETT1</accession>
<evidence type="ECO:0000256" key="4">
    <source>
        <dbReference type="ARBA" id="ARBA00022723"/>
    </source>
</evidence>
<reference evidence="8" key="1">
    <citation type="journal article" date="2020" name="mSystems">
        <title>Genome- and Community-Level Interaction Insights into Carbon Utilization and Element Cycling Functions of Hydrothermarchaeota in Hydrothermal Sediment.</title>
        <authorList>
            <person name="Zhou Z."/>
            <person name="Liu Y."/>
            <person name="Xu W."/>
            <person name="Pan J."/>
            <person name="Luo Z.H."/>
            <person name="Li M."/>
        </authorList>
    </citation>
    <scope>NUCLEOTIDE SEQUENCE [LARGE SCALE GENOMIC DNA]</scope>
    <source>
        <strain evidence="8">SpSt-853</strain>
    </source>
</reference>
<dbReference type="InterPro" id="IPR013785">
    <property type="entry name" value="Aldolase_TIM"/>
</dbReference>
<dbReference type="Pfam" id="PF13186">
    <property type="entry name" value="SPASM"/>
    <property type="match status" value="1"/>
</dbReference>
<dbReference type="InterPro" id="IPR007197">
    <property type="entry name" value="rSAM"/>
</dbReference>
<dbReference type="SFLD" id="SFLDG01067">
    <property type="entry name" value="SPASM/twitch_domain_containing"/>
    <property type="match status" value="1"/>
</dbReference>
<dbReference type="InterPro" id="IPR050377">
    <property type="entry name" value="Radical_SAM_PqqE_MftC-like"/>
</dbReference>
<dbReference type="PROSITE" id="PS51918">
    <property type="entry name" value="RADICAL_SAM"/>
    <property type="match status" value="1"/>
</dbReference>
<keyword evidence="2" id="KW-0004">4Fe-4S</keyword>
<organism evidence="8">
    <name type="scientific">Desulfobacca acetoxidans</name>
    <dbReference type="NCBI Taxonomy" id="60893"/>
    <lineage>
        <taxon>Bacteria</taxon>
        <taxon>Pseudomonadati</taxon>
        <taxon>Thermodesulfobacteriota</taxon>
        <taxon>Desulfobaccia</taxon>
        <taxon>Desulfobaccales</taxon>
        <taxon>Desulfobaccaceae</taxon>
        <taxon>Desulfobacca</taxon>
    </lineage>
</organism>
<dbReference type="GO" id="GO:0003824">
    <property type="term" value="F:catalytic activity"/>
    <property type="evidence" value="ECO:0007669"/>
    <property type="project" value="InterPro"/>
</dbReference>
<evidence type="ECO:0000256" key="3">
    <source>
        <dbReference type="ARBA" id="ARBA00022691"/>
    </source>
</evidence>
<evidence type="ECO:0000256" key="5">
    <source>
        <dbReference type="ARBA" id="ARBA00023004"/>
    </source>
</evidence>
<dbReference type="SFLD" id="SFLDG01387">
    <property type="entry name" value="BtrN-like_SPASM_domain_contain"/>
    <property type="match status" value="1"/>
</dbReference>
<evidence type="ECO:0000256" key="6">
    <source>
        <dbReference type="ARBA" id="ARBA00023014"/>
    </source>
</evidence>
<dbReference type="InterPro" id="IPR023885">
    <property type="entry name" value="4Fe4S-binding_SPASM_dom"/>
</dbReference>
<keyword evidence="5" id="KW-0408">Iron</keyword>
<dbReference type="CDD" id="cd01335">
    <property type="entry name" value="Radical_SAM"/>
    <property type="match status" value="1"/>
</dbReference>
<gene>
    <name evidence="8" type="ORF">ENW48_07795</name>
</gene>
<proteinExistence type="predicted"/>
<dbReference type="EMBL" id="DTKJ01000055">
    <property type="protein sequence ID" value="HGZ12104.1"/>
    <property type="molecule type" value="Genomic_DNA"/>
</dbReference>
<dbReference type="SUPFAM" id="SSF102114">
    <property type="entry name" value="Radical SAM enzymes"/>
    <property type="match status" value="1"/>
</dbReference>
<dbReference type="GO" id="GO:0051536">
    <property type="term" value="F:iron-sulfur cluster binding"/>
    <property type="evidence" value="ECO:0007669"/>
    <property type="project" value="UniProtKB-KW"/>
</dbReference>
<keyword evidence="4" id="KW-0479">Metal-binding</keyword>
<comment type="caution">
    <text evidence="8">The sequence shown here is derived from an EMBL/GenBank/DDBJ whole genome shotgun (WGS) entry which is preliminary data.</text>
</comment>
<evidence type="ECO:0000313" key="8">
    <source>
        <dbReference type="EMBL" id="HGZ12104.1"/>
    </source>
</evidence>
<feature type="domain" description="Radical SAM core" evidence="7">
    <location>
        <begin position="9"/>
        <end position="236"/>
    </location>
</feature>
<comment type="cofactor">
    <cofactor evidence="1">
        <name>[4Fe-4S] cluster</name>
        <dbReference type="ChEBI" id="CHEBI:49883"/>
    </cofactor>
</comment>
<dbReference type="InterPro" id="IPR034391">
    <property type="entry name" value="AdoMet-like_SPASM_containing"/>
</dbReference>
<evidence type="ECO:0000259" key="7">
    <source>
        <dbReference type="PROSITE" id="PS51918"/>
    </source>
</evidence>
<keyword evidence="3" id="KW-0949">S-adenosyl-L-methionine</keyword>
<keyword evidence="6" id="KW-0411">Iron-sulfur</keyword>
<dbReference type="Pfam" id="PF04055">
    <property type="entry name" value="Radical_SAM"/>
    <property type="match status" value="1"/>
</dbReference>
<evidence type="ECO:0000256" key="2">
    <source>
        <dbReference type="ARBA" id="ARBA00022485"/>
    </source>
</evidence>
<protein>
    <submittedName>
        <fullName evidence="8">Radical SAM protein</fullName>
    </submittedName>
</protein>